<dbReference type="AlphaFoldDB" id="A0AAV7Y819"/>
<feature type="coiled-coil region" evidence="3">
    <location>
        <begin position="185"/>
        <end position="215"/>
    </location>
</feature>
<dbReference type="InterPro" id="IPR029033">
    <property type="entry name" value="His_PPase_superfam"/>
</dbReference>
<dbReference type="EMBL" id="JANTQA010000070">
    <property type="protein sequence ID" value="KAJ3424744.1"/>
    <property type="molecule type" value="Genomic_DNA"/>
</dbReference>
<keyword evidence="4" id="KW-0732">Signal</keyword>
<sequence>MNNLKIILFITILLPFCFTTKKLQLYQLVTRHGDRSPLYPLPNTGTEWYCYLTQYQYPSDTFDDKIQLSRLYREKFPLNEQVLEGNCSIGQLTMKGFEQHKSVGTNLRNKLILETNFLQDKLDQSETYVRSTDIRRTLLSAQGLLEGLYPTTTPQQSDDIDVVTIHTIDDQTDNMYPNSDLCPRIAQLKEEIENSEEYKNELKQMQDVTDELNQIFGTTDLGGLSLSNIYSTIICYQSHNKDLPSGITENMIDRLHKHHNWKLNYLYGNPELSKIASVSFLKDLLESMLFKINNQNNYKFELYSGHESTLYPLIQLLGINTVDEIPYAGHLSFQLLKEYKKYYVRITFNDQVLTVPQCKLEDCPFNNFYKLVMELIPNSFSSICKTK</sequence>
<evidence type="ECO:0000256" key="3">
    <source>
        <dbReference type="SAM" id="Coils"/>
    </source>
</evidence>
<dbReference type="InterPro" id="IPR050645">
    <property type="entry name" value="Histidine_acid_phosphatase"/>
</dbReference>
<accession>A0AAV7Y819</accession>
<reference evidence="5" key="1">
    <citation type="submission" date="2022-08" db="EMBL/GenBank/DDBJ databases">
        <title>Novel sulphate-reducing endosymbionts in the free-living metamonad Anaeramoeba.</title>
        <authorList>
            <person name="Jerlstrom-Hultqvist J."/>
            <person name="Cepicka I."/>
            <person name="Gallot-Lavallee L."/>
            <person name="Salas-Leiva D."/>
            <person name="Curtis B.A."/>
            <person name="Zahonova K."/>
            <person name="Pipaliya S."/>
            <person name="Dacks J."/>
            <person name="Roger A.J."/>
        </authorList>
    </citation>
    <scope>NUCLEOTIDE SEQUENCE</scope>
    <source>
        <strain evidence="5">Busselton2</strain>
    </source>
</reference>
<evidence type="ECO:0000313" key="5">
    <source>
        <dbReference type="EMBL" id="KAJ3424744.1"/>
    </source>
</evidence>
<comment type="similarity">
    <text evidence="1">Belongs to the histidine acid phosphatase family.</text>
</comment>
<feature type="chain" id="PRO_5043440244" evidence="4">
    <location>
        <begin position="20"/>
        <end position="387"/>
    </location>
</feature>
<evidence type="ECO:0000256" key="2">
    <source>
        <dbReference type="ARBA" id="ARBA00022801"/>
    </source>
</evidence>
<dbReference type="PANTHER" id="PTHR11567">
    <property type="entry name" value="ACID PHOSPHATASE-RELATED"/>
    <property type="match status" value="1"/>
</dbReference>
<dbReference type="CDD" id="cd07061">
    <property type="entry name" value="HP_HAP_like"/>
    <property type="match status" value="1"/>
</dbReference>
<dbReference type="GO" id="GO:0016791">
    <property type="term" value="F:phosphatase activity"/>
    <property type="evidence" value="ECO:0007669"/>
    <property type="project" value="TreeGrafter"/>
</dbReference>
<comment type="caution">
    <text evidence="5">The sequence shown here is derived from an EMBL/GenBank/DDBJ whole genome shotgun (WGS) entry which is preliminary data.</text>
</comment>
<dbReference type="Proteomes" id="UP001146793">
    <property type="component" value="Unassembled WGS sequence"/>
</dbReference>
<organism evidence="5 6">
    <name type="scientific">Anaeramoeba flamelloides</name>
    <dbReference type="NCBI Taxonomy" id="1746091"/>
    <lineage>
        <taxon>Eukaryota</taxon>
        <taxon>Metamonada</taxon>
        <taxon>Anaeramoebidae</taxon>
        <taxon>Anaeramoeba</taxon>
    </lineage>
</organism>
<evidence type="ECO:0000313" key="6">
    <source>
        <dbReference type="Proteomes" id="UP001146793"/>
    </source>
</evidence>
<name>A0AAV7Y819_9EUKA</name>
<dbReference type="Gene3D" id="3.40.50.1240">
    <property type="entry name" value="Phosphoglycerate mutase-like"/>
    <property type="match status" value="1"/>
</dbReference>
<protein>
    <submittedName>
        <fullName evidence="5">Lysophosphatidic acid phosphatase type</fullName>
    </submittedName>
</protein>
<keyword evidence="2" id="KW-0378">Hydrolase</keyword>
<keyword evidence="3" id="KW-0175">Coiled coil</keyword>
<proteinExistence type="inferred from homology"/>
<dbReference type="InterPro" id="IPR000560">
    <property type="entry name" value="His_Pase_clade-2"/>
</dbReference>
<evidence type="ECO:0000256" key="1">
    <source>
        <dbReference type="ARBA" id="ARBA00005375"/>
    </source>
</evidence>
<dbReference type="PANTHER" id="PTHR11567:SF110">
    <property type="entry name" value="2-PHOSPHOXYLOSE PHOSPHATASE 1"/>
    <property type="match status" value="1"/>
</dbReference>
<gene>
    <name evidence="5" type="ORF">M0812_27169</name>
</gene>
<feature type="signal peptide" evidence="4">
    <location>
        <begin position="1"/>
        <end position="19"/>
    </location>
</feature>
<dbReference type="Pfam" id="PF00328">
    <property type="entry name" value="His_Phos_2"/>
    <property type="match status" value="1"/>
</dbReference>
<dbReference type="SUPFAM" id="SSF53254">
    <property type="entry name" value="Phosphoglycerate mutase-like"/>
    <property type="match status" value="1"/>
</dbReference>
<evidence type="ECO:0000256" key="4">
    <source>
        <dbReference type="SAM" id="SignalP"/>
    </source>
</evidence>